<sequence length="343" mass="40555">MLLKDLKKNMILPKKEILINKIVKLRGKEIHIISITLEENRNVLWAIYRLPYCLNEERDIEEIPEYASNREEMINSFSQELNSYYIHISEIIIQKQKMTFSSSRSSYMYGMGHEGYMQLQHFVEIGMSTINWDEVDLGEMAIVAYVQNQNEDFPSIDLSEELDITLKVDRESKQVLINQSMCVEFSEMEKGNRFCFYGSFEKRTHFFYIDKVGHHDIWEESNRIFESEWAKSLSQNQIEQMKKEHTAHLEEICPKGMNLLILEYESEDDIQLNFYSKEYLDKKPVHRTSALALAFFTINKELGINGFKRQVSVIKPIKKDFNDSIDVELFSYFLEIPEEIVKV</sequence>
<organism evidence="1 2">
    <name type="scientific">Clostridium thailandense</name>
    <dbReference type="NCBI Taxonomy" id="2794346"/>
    <lineage>
        <taxon>Bacteria</taxon>
        <taxon>Bacillati</taxon>
        <taxon>Bacillota</taxon>
        <taxon>Clostridia</taxon>
        <taxon>Eubacteriales</taxon>
        <taxon>Clostridiaceae</taxon>
        <taxon>Clostridium</taxon>
    </lineage>
</organism>
<keyword evidence="2" id="KW-1185">Reference proteome</keyword>
<evidence type="ECO:0000313" key="2">
    <source>
        <dbReference type="Proteomes" id="UP000694308"/>
    </source>
</evidence>
<protein>
    <submittedName>
        <fullName evidence="1">Uncharacterized protein</fullName>
    </submittedName>
</protein>
<proteinExistence type="predicted"/>
<reference evidence="1" key="1">
    <citation type="submission" date="2020-12" db="EMBL/GenBank/DDBJ databases">
        <title>Clostridium thailandense sp. nov., a novel acetogenic bacterium isolated from peat land soil in Thailand.</title>
        <authorList>
            <person name="Chaikitkaew S."/>
            <person name="Birkeland N.K."/>
        </authorList>
    </citation>
    <scope>NUCLEOTIDE SEQUENCE</scope>
    <source>
        <strain evidence="1">PL3</strain>
    </source>
</reference>
<name>A0A949TT43_9CLOT</name>
<dbReference type="Proteomes" id="UP000694308">
    <property type="component" value="Unassembled WGS sequence"/>
</dbReference>
<dbReference type="RefSeq" id="WP_218321931.1">
    <property type="nucleotide sequence ID" value="NZ_JAEEGC010000100.1"/>
</dbReference>
<dbReference type="AlphaFoldDB" id="A0A949TT43"/>
<gene>
    <name evidence="1" type="ORF">I6U48_18405</name>
</gene>
<accession>A0A949TT43</accession>
<dbReference type="EMBL" id="JAEEGC010000100">
    <property type="protein sequence ID" value="MBV7274872.1"/>
    <property type="molecule type" value="Genomic_DNA"/>
</dbReference>
<evidence type="ECO:0000313" key="1">
    <source>
        <dbReference type="EMBL" id="MBV7274872.1"/>
    </source>
</evidence>
<comment type="caution">
    <text evidence="1">The sequence shown here is derived from an EMBL/GenBank/DDBJ whole genome shotgun (WGS) entry which is preliminary data.</text>
</comment>